<evidence type="ECO:0000313" key="9">
    <source>
        <dbReference type="Proteomes" id="UP000234956"/>
    </source>
</evidence>
<dbReference type="Gene3D" id="3.40.50.1980">
    <property type="entry name" value="Nitrogenase molybdenum iron protein domain"/>
    <property type="match status" value="2"/>
</dbReference>
<dbReference type="EMBL" id="PDFK01000001">
    <property type="protein sequence ID" value="PKU53003.1"/>
    <property type="molecule type" value="Genomic_DNA"/>
</dbReference>
<reference evidence="8 9" key="1">
    <citation type="submission" date="2017-10" db="EMBL/GenBank/DDBJ databases">
        <title>Draft genome of Lysinibacillus fusiformis strain Juneja, a laboratory-derived pathogen of Drosophila melanogaster.</title>
        <authorList>
            <person name="Smith B.R."/>
            <person name="Unckless R.L."/>
        </authorList>
    </citation>
    <scope>NUCLEOTIDE SEQUENCE [LARGE SCALE GENOMIC DNA]</scope>
    <source>
        <strain evidence="8 9">Juneja</strain>
    </source>
</reference>
<gene>
    <name evidence="8" type="ORF">CRI88_01345</name>
</gene>
<dbReference type="NCBIfam" id="NF008501">
    <property type="entry name" value="PRK11411.1"/>
    <property type="match status" value="1"/>
</dbReference>
<protein>
    <submittedName>
        <fullName evidence="8">Iron citrate ABC transporter substrate-binding protein</fullName>
    </submittedName>
</protein>
<comment type="subcellular location">
    <subcellularLocation>
        <location evidence="1">Cell membrane</location>
        <topology evidence="1">Lipid-anchor</topology>
    </subcellularLocation>
</comment>
<comment type="similarity">
    <text evidence="2">Belongs to the bacterial solute-binding protein 8 family.</text>
</comment>
<keyword evidence="4" id="KW-0732">Signal</keyword>
<sequence>MQGFTKLGKLSGITLLLLLTVMMVLTGCNATQKNTETEKKEQTSTEAKESNSRTIKHEMGETIITNTPQKIVTLELSFVDSLNTLGIKPIGIADDNKKDMIAKLVGRDIDYTSVGTREQPNLEVISSLQPDLIIADAERHSAIYKDLQQIAPTIVLKSRESTYQDNLDSFKTIAETLDQKEAAEKRLNEHKQIINEINSKLSHDSNLTVLPAVVRDTSFQAHTTSSYDGELLEQLGLKVAIQNEQPYVEMSLEQLVEINPDVLLLANNEGKLLTDEWKENPLWKDLKAVKNEQIYSVDRDLWTRFRGIISAEAIAKDTLTKLNEK</sequence>
<dbReference type="InterPro" id="IPR002491">
    <property type="entry name" value="ABC_transptr_periplasmic_BD"/>
</dbReference>
<organism evidence="8 9">
    <name type="scientific">Lysinibacillus fusiformis</name>
    <dbReference type="NCBI Taxonomy" id="28031"/>
    <lineage>
        <taxon>Bacteria</taxon>
        <taxon>Bacillati</taxon>
        <taxon>Bacillota</taxon>
        <taxon>Bacilli</taxon>
        <taxon>Bacillales</taxon>
        <taxon>Bacillaceae</taxon>
        <taxon>Lysinibacillus</taxon>
    </lineage>
</organism>
<evidence type="ECO:0000256" key="3">
    <source>
        <dbReference type="ARBA" id="ARBA00022448"/>
    </source>
</evidence>
<feature type="region of interest" description="Disordered" evidence="6">
    <location>
        <begin position="33"/>
        <end position="53"/>
    </location>
</feature>
<keyword evidence="5" id="KW-0175">Coiled coil</keyword>
<keyword evidence="3" id="KW-0813">Transport</keyword>
<evidence type="ECO:0000256" key="2">
    <source>
        <dbReference type="ARBA" id="ARBA00008814"/>
    </source>
</evidence>
<evidence type="ECO:0000256" key="5">
    <source>
        <dbReference type="SAM" id="Coils"/>
    </source>
</evidence>
<evidence type="ECO:0000256" key="6">
    <source>
        <dbReference type="SAM" id="MobiDB-lite"/>
    </source>
</evidence>
<dbReference type="InterPro" id="IPR054828">
    <property type="entry name" value="Vit_B12_bind_prot"/>
</dbReference>
<dbReference type="NCBIfam" id="NF038402">
    <property type="entry name" value="TroA_like"/>
    <property type="match status" value="1"/>
</dbReference>
<dbReference type="PANTHER" id="PTHR30532:SF29">
    <property type="entry name" value="FE(3+) DICITRATE-BINDING PERIPLASMIC PROTEIN"/>
    <property type="match status" value="1"/>
</dbReference>
<dbReference type="SUPFAM" id="SSF53807">
    <property type="entry name" value="Helical backbone' metal receptor"/>
    <property type="match status" value="1"/>
</dbReference>
<evidence type="ECO:0000313" key="8">
    <source>
        <dbReference type="EMBL" id="PKU53003.1"/>
    </source>
</evidence>
<dbReference type="GO" id="GO:0005886">
    <property type="term" value="C:plasma membrane"/>
    <property type="evidence" value="ECO:0007669"/>
    <property type="project" value="UniProtKB-SubCell"/>
</dbReference>
<dbReference type="AlphaFoldDB" id="A0A2I0V3Z5"/>
<feature type="compositionally biased region" description="Basic and acidic residues" evidence="6">
    <location>
        <begin position="35"/>
        <end position="53"/>
    </location>
</feature>
<name>A0A2I0V3Z5_9BACI</name>
<dbReference type="CDD" id="cd01146">
    <property type="entry name" value="FhuD"/>
    <property type="match status" value="1"/>
</dbReference>
<dbReference type="PANTHER" id="PTHR30532">
    <property type="entry name" value="IRON III DICITRATE-BINDING PERIPLASMIC PROTEIN"/>
    <property type="match status" value="1"/>
</dbReference>
<dbReference type="Proteomes" id="UP000234956">
    <property type="component" value="Unassembled WGS sequence"/>
</dbReference>
<dbReference type="GO" id="GO:1901678">
    <property type="term" value="P:iron coordination entity transport"/>
    <property type="evidence" value="ECO:0007669"/>
    <property type="project" value="UniProtKB-ARBA"/>
</dbReference>
<evidence type="ECO:0000256" key="1">
    <source>
        <dbReference type="ARBA" id="ARBA00004193"/>
    </source>
</evidence>
<dbReference type="PROSITE" id="PS51257">
    <property type="entry name" value="PROKAR_LIPOPROTEIN"/>
    <property type="match status" value="1"/>
</dbReference>
<dbReference type="Pfam" id="PF01497">
    <property type="entry name" value="Peripla_BP_2"/>
    <property type="match status" value="1"/>
</dbReference>
<evidence type="ECO:0000259" key="7">
    <source>
        <dbReference type="PROSITE" id="PS50983"/>
    </source>
</evidence>
<dbReference type="GO" id="GO:0030288">
    <property type="term" value="C:outer membrane-bounded periplasmic space"/>
    <property type="evidence" value="ECO:0007669"/>
    <property type="project" value="TreeGrafter"/>
</dbReference>
<accession>A0A2I0V3Z5</accession>
<feature type="domain" description="Fe/B12 periplasmic-binding" evidence="7">
    <location>
        <begin position="70"/>
        <end position="325"/>
    </location>
</feature>
<proteinExistence type="inferred from homology"/>
<evidence type="ECO:0000256" key="4">
    <source>
        <dbReference type="ARBA" id="ARBA00022729"/>
    </source>
</evidence>
<dbReference type="PROSITE" id="PS50983">
    <property type="entry name" value="FE_B12_PBP"/>
    <property type="match status" value="1"/>
</dbReference>
<comment type="caution">
    <text evidence="8">The sequence shown here is derived from an EMBL/GenBank/DDBJ whole genome shotgun (WGS) entry which is preliminary data.</text>
</comment>
<feature type="coiled-coil region" evidence="5">
    <location>
        <begin position="173"/>
        <end position="200"/>
    </location>
</feature>
<dbReference type="InterPro" id="IPR051313">
    <property type="entry name" value="Bact_iron-sidero_bind"/>
</dbReference>